<protein>
    <submittedName>
        <fullName evidence="1">Uncharacterized protein</fullName>
    </submittedName>
</protein>
<name>A0A0C2SAM7_AMAMK</name>
<keyword evidence="2" id="KW-1185">Reference proteome</keyword>
<dbReference type="InParanoid" id="A0A0C2SAM7"/>
<dbReference type="HOGENOM" id="CLU_2721717_0_0_1"/>
<reference evidence="1 2" key="1">
    <citation type="submission" date="2014-04" db="EMBL/GenBank/DDBJ databases">
        <title>Evolutionary Origins and Diversification of the Mycorrhizal Mutualists.</title>
        <authorList>
            <consortium name="DOE Joint Genome Institute"/>
            <consortium name="Mycorrhizal Genomics Consortium"/>
            <person name="Kohler A."/>
            <person name="Kuo A."/>
            <person name="Nagy L.G."/>
            <person name="Floudas D."/>
            <person name="Copeland A."/>
            <person name="Barry K.W."/>
            <person name="Cichocki N."/>
            <person name="Veneault-Fourrey C."/>
            <person name="LaButti K."/>
            <person name="Lindquist E.A."/>
            <person name="Lipzen A."/>
            <person name="Lundell T."/>
            <person name="Morin E."/>
            <person name="Murat C."/>
            <person name="Riley R."/>
            <person name="Ohm R."/>
            <person name="Sun H."/>
            <person name="Tunlid A."/>
            <person name="Henrissat B."/>
            <person name="Grigoriev I.V."/>
            <person name="Hibbett D.S."/>
            <person name="Martin F."/>
        </authorList>
    </citation>
    <scope>NUCLEOTIDE SEQUENCE [LARGE SCALE GENOMIC DNA]</scope>
    <source>
        <strain evidence="1 2">Koide BX008</strain>
    </source>
</reference>
<accession>A0A0C2SAM7</accession>
<dbReference type="EMBL" id="KN818308">
    <property type="protein sequence ID" value="KIL59875.1"/>
    <property type="molecule type" value="Genomic_DNA"/>
</dbReference>
<evidence type="ECO:0000313" key="1">
    <source>
        <dbReference type="EMBL" id="KIL59875.1"/>
    </source>
</evidence>
<dbReference type="Proteomes" id="UP000054549">
    <property type="component" value="Unassembled WGS sequence"/>
</dbReference>
<organism evidence="1 2">
    <name type="scientific">Amanita muscaria (strain Koide BX008)</name>
    <dbReference type="NCBI Taxonomy" id="946122"/>
    <lineage>
        <taxon>Eukaryota</taxon>
        <taxon>Fungi</taxon>
        <taxon>Dikarya</taxon>
        <taxon>Basidiomycota</taxon>
        <taxon>Agaricomycotina</taxon>
        <taxon>Agaricomycetes</taxon>
        <taxon>Agaricomycetidae</taxon>
        <taxon>Agaricales</taxon>
        <taxon>Pluteineae</taxon>
        <taxon>Amanitaceae</taxon>
        <taxon>Amanita</taxon>
    </lineage>
</organism>
<gene>
    <name evidence="1" type="ORF">M378DRAFT_964518</name>
</gene>
<proteinExistence type="predicted"/>
<dbReference type="AlphaFoldDB" id="A0A0C2SAM7"/>
<sequence length="72" mass="8002">MSYSTVVSALQHSTMTWRAQRHYGQQGMVPCPPTATPLTKILGFAPANWHWKRPSSSAFLGQYGTLCDMGCR</sequence>
<evidence type="ECO:0000313" key="2">
    <source>
        <dbReference type="Proteomes" id="UP000054549"/>
    </source>
</evidence>